<keyword evidence="3" id="KW-1185">Reference proteome</keyword>
<evidence type="ECO:0000256" key="1">
    <source>
        <dbReference type="SAM" id="Phobius"/>
    </source>
</evidence>
<dbReference type="EMBL" id="CAJVPY010016808">
    <property type="protein sequence ID" value="CAG8758886.1"/>
    <property type="molecule type" value="Genomic_DNA"/>
</dbReference>
<evidence type="ECO:0000313" key="2">
    <source>
        <dbReference type="EMBL" id="CAG8758886.1"/>
    </source>
</evidence>
<reference evidence="2" key="1">
    <citation type="submission" date="2021-06" db="EMBL/GenBank/DDBJ databases">
        <authorList>
            <person name="Kallberg Y."/>
            <person name="Tangrot J."/>
            <person name="Rosling A."/>
        </authorList>
    </citation>
    <scope>NUCLEOTIDE SEQUENCE</scope>
    <source>
        <strain evidence="2">MA453B</strain>
    </source>
</reference>
<gene>
    <name evidence="2" type="ORF">DERYTH_LOCUS17617</name>
</gene>
<accession>A0A9N9J0M5</accession>
<sequence length="107" mass="12052">MFLVELAGKKEKLDSYPGEDVLVWEHSCPGTSVQVPQNLEITVPKVPIRSEISVPPEIPPLQKLWFKFKWNPRVFSVVVSSFITIFAAIGIDLIVSLYTGGQKRKEI</sequence>
<keyword evidence="1" id="KW-0812">Transmembrane</keyword>
<keyword evidence="1" id="KW-1133">Transmembrane helix</keyword>
<comment type="caution">
    <text evidence="2">The sequence shown here is derived from an EMBL/GenBank/DDBJ whole genome shotgun (WGS) entry which is preliminary data.</text>
</comment>
<protein>
    <submittedName>
        <fullName evidence="2">22461_t:CDS:1</fullName>
    </submittedName>
</protein>
<organism evidence="2 3">
    <name type="scientific">Dentiscutata erythropus</name>
    <dbReference type="NCBI Taxonomy" id="1348616"/>
    <lineage>
        <taxon>Eukaryota</taxon>
        <taxon>Fungi</taxon>
        <taxon>Fungi incertae sedis</taxon>
        <taxon>Mucoromycota</taxon>
        <taxon>Glomeromycotina</taxon>
        <taxon>Glomeromycetes</taxon>
        <taxon>Diversisporales</taxon>
        <taxon>Gigasporaceae</taxon>
        <taxon>Dentiscutata</taxon>
    </lineage>
</organism>
<name>A0A9N9J0M5_9GLOM</name>
<dbReference type="AlphaFoldDB" id="A0A9N9J0M5"/>
<proteinExistence type="predicted"/>
<keyword evidence="1" id="KW-0472">Membrane</keyword>
<feature type="transmembrane region" description="Helical" evidence="1">
    <location>
        <begin position="74"/>
        <end position="98"/>
    </location>
</feature>
<evidence type="ECO:0000313" key="3">
    <source>
        <dbReference type="Proteomes" id="UP000789405"/>
    </source>
</evidence>
<dbReference type="Proteomes" id="UP000789405">
    <property type="component" value="Unassembled WGS sequence"/>
</dbReference>